<evidence type="ECO:0000256" key="6">
    <source>
        <dbReference type="ARBA" id="ARBA00023065"/>
    </source>
</evidence>
<comment type="subcellular location">
    <subcellularLocation>
        <location evidence="2">Membrane</location>
        <topology evidence="2">Peripheral membrane protein</topology>
    </subcellularLocation>
</comment>
<dbReference type="PANTHER" id="PTHR11693:SF22">
    <property type="entry name" value="ATP SYNTHASE SUBUNIT GAMMA, MITOCHONDRIAL"/>
    <property type="match status" value="1"/>
</dbReference>
<proteinExistence type="inferred from homology"/>
<dbReference type="InterPro" id="IPR000131">
    <property type="entry name" value="ATP_synth_F1_gsu"/>
</dbReference>
<evidence type="ECO:0000256" key="1">
    <source>
        <dbReference type="ARBA" id="ARBA00003456"/>
    </source>
</evidence>
<name>A0A7W6K828_9HYPH</name>
<keyword evidence="10" id="KW-0175">Coiled coil</keyword>
<evidence type="ECO:0000256" key="8">
    <source>
        <dbReference type="ARBA" id="ARBA00023196"/>
    </source>
</evidence>
<keyword evidence="8" id="KW-0139">CF(1)</keyword>
<dbReference type="InterPro" id="IPR035968">
    <property type="entry name" value="ATP_synth_F1_ATPase_gsu"/>
</dbReference>
<organism evidence="11 12">
    <name type="scientific">Allorhizobium borbori</name>
    <dbReference type="NCBI Taxonomy" id="485907"/>
    <lineage>
        <taxon>Bacteria</taxon>
        <taxon>Pseudomonadati</taxon>
        <taxon>Pseudomonadota</taxon>
        <taxon>Alphaproteobacteria</taxon>
        <taxon>Hyphomicrobiales</taxon>
        <taxon>Rhizobiaceae</taxon>
        <taxon>Rhizobium/Agrobacterium group</taxon>
        <taxon>Allorhizobium</taxon>
    </lineage>
</organism>
<reference evidence="11 12" key="1">
    <citation type="submission" date="2020-08" db="EMBL/GenBank/DDBJ databases">
        <title>Genomic Encyclopedia of Type Strains, Phase IV (KMG-IV): sequencing the most valuable type-strain genomes for metagenomic binning, comparative biology and taxonomic classification.</title>
        <authorList>
            <person name="Goeker M."/>
        </authorList>
    </citation>
    <scope>NUCLEOTIDE SEQUENCE [LARGE SCALE GENOMIC DNA]</scope>
    <source>
        <strain evidence="11 12">DSM 26385</strain>
    </source>
</reference>
<dbReference type="Proteomes" id="UP000584824">
    <property type="component" value="Unassembled WGS sequence"/>
</dbReference>
<evidence type="ECO:0000256" key="5">
    <source>
        <dbReference type="ARBA" id="ARBA00022781"/>
    </source>
</evidence>
<keyword evidence="5" id="KW-0375">Hydrogen ion transport</keyword>
<protein>
    <submittedName>
        <fullName evidence="11">F-type H+-transporting ATPase subunit gamma</fullName>
    </submittedName>
</protein>
<evidence type="ECO:0000256" key="4">
    <source>
        <dbReference type="ARBA" id="ARBA00022448"/>
    </source>
</evidence>
<feature type="coiled-coil region" evidence="10">
    <location>
        <begin position="241"/>
        <end position="268"/>
    </location>
</feature>
<gene>
    <name evidence="11" type="ORF">GGQ66_004463</name>
</gene>
<comment type="caution">
    <text evidence="11">The sequence shown here is derived from an EMBL/GenBank/DDBJ whole genome shotgun (WGS) entry which is preliminary data.</text>
</comment>
<keyword evidence="9" id="KW-0066">ATP synthesis</keyword>
<evidence type="ECO:0000313" key="11">
    <source>
        <dbReference type="EMBL" id="MBB4105875.1"/>
    </source>
</evidence>
<evidence type="ECO:0000256" key="2">
    <source>
        <dbReference type="ARBA" id="ARBA00004170"/>
    </source>
</evidence>
<evidence type="ECO:0000256" key="10">
    <source>
        <dbReference type="SAM" id="Coils"/>
    </source>
</evidence>
<comment type="function">
    <text evidence="1">Produces ATP from ADP in the presence of a proton gradient across the membrane. The gamma chain is believed to be important in regulating ATPase activity and the flow of protons through the CF(0) complex.</text>
</comment>
<evidence type="ECO:0000256" key="7">
    <source>
        <dbReference type="ARBA" id="ARBA00023136"/>
    </source>
</evidence>
<dbReference type="Gene3D" id="3.40.1380.10">
    <property type="match status" value="1"/>
</dbReference>
<dbReference type="RefSeq" id="WP_183795767.1">
    <property type="nucleotide sequence ID" value="NZ_JACIDU010000034.1"/>
</dbReference>
<dbReference type="GO" id="GO:0046933">
    <property type="term" value="F:proton-transporting ATP synthase activity, rotational mechanism"/>
    <property type="evidence" value="ECO:0007669"/>
    <property type="project" value="InterPro"/>
</dbReference>
<sequence length="286" mass="30521">MTNKLSSIEARIGSVQQLSTVVSAMRGIAAVRSREARQALDGIRTYAATVSAAIAEVLATMPALPLRAGVAGGGVHILVLLMSEQGFVGAFNERIVEAARQMIAASGGADWEIFVAGNRGAVLLAESGVSARSITAMIEHSAQAGELAGELSDRLFQRLGEGDVAEVLLLHGEPTVPVETVGEKRLAPFDYTRFSITGRAKPPLMTLPPEHLLERLAEEFAFAELSEAIVLSFAAENAARTRAMTEANANAEKTLEELRQLYRLSRQEEITDEIIELAAGVLGRQS</sequence>
<keyword evidence="4" id="KW-0813">Transport</keyword>
<dbReference type="AlphaFoldDB" id="A0A7W6K828"/>
<keyword evidence="12" id="KW-1185">Reference proteome</keyword>
<dbReference type="GO" id="GO:0045259">
    <property type="term" value="C:proton-transporting ATP synthase complex"/>
    <property type="evidence" value="ECO:0007669"/>
    <property type="project" value="UniProtKB-KW"/>
</dbReference>
<dbReference type="PANTHER" id="PTHR11693">
    <property type="entry name" value="ATP SYNTHASE GAMMA CHAIN"/>
    <property type="match status" value="1"/>
</dbReference>
<dbReference type="EMBL" id="JACIDU010000034">
    <property type="protein sequence ID" value="MBB4105875.1"/>
    <property type="molecule type" value="Genomic_DNA"/>
</dbReference>
<keyword evidence="7" id="KW-0472">Membrane</keyword>
<accession>A0A7W6K828</accession>
<dbReference type="Gene3D" id="1.10.287.80">
    <property type="entry name" value="ATP synthase, gamma subunit, helix hairpin domain"/>
    <property type="match status" value="1"/>
</dbReference>
<evidence type="ECO:0000256" key="3">
    <source>
        <dbReference type="ARBA" id="ARBA00007681"/>
    </source>
</evidence>
<dbReference type="Pfam" id="PF00231">
    <property type="entry name" value="ATP-synt"/>
    <property type="match status" value="1"/>
</dbReference>
<comment type="similarity">
    <text evidence="3">Belongs to the ATPase gamma chain family.</text>
</comment>
<evidence type="ECO:0000313" key="12">
    <source>
        <dbReference type="Proteomes" id="UP000584824"/>
    </source>
</evidence>
<dbReference type="SUPFAM" id="SSF52943">
    <property type="entry name" value="ATP synthase (F1-ATPase), gamma subunit"/>
    <property type="match status" value="1"/>
</dbReference>
<evidence type="ECO:0000256" key="9">
    <source>
        <dbReference type="ARBA" id="ARBA00023310"/>
    </source>
</evidence>
<keyword evidence="6" id="KW-0406">Ion transport</keyword>